<comment type="caution">
    <text evidence="1">The sequence shown here is derived from an EMBL/GenBank/DDBJ whole genome shotgun (WGS) entry which is preliminary data.</text>
</comment>
<organism evidence="1 2">
    <name type="scientific">Halomonas salipaludis</name>
    <dbReference type="NCBI Taxonomy" id="2032625"/>
    <lineage>
        <taxon>Bacteria</taxon>
        <taxon>Pseudomonadati</taxon>
        <taxon>Pseudomonadota</taxon>
        <taxon>Gammaproteobacteria</taxon>
        <taxon>Oceanospirillales</taxon>
        <taxon>Halomonadaceae</taxon>
        <taxon>Halomonas</taxon>
    </lineage>
</organism>
<evidence type="ECO:0000313" key="1">
    <source>
        <dbReference type="EMBL" id="PAU76146.1"/>
    </source>
</evidence>
<evidence type="ECO:0000313" key="2">
    <source>
        <dbReference type="Proteomes" id="UP000217771"/>
    </source>
</evidence>
<keyword evidence="2" id="KW-1185">Reference proteome</keyword>
<dbReference type="RefSeq" id="WP_095621615.1">
    <property type="nucleotide sequence ID" value="NZ_NSKB01000005.1"/>
</dbReference>
<protein>
    <submittedName>
        <fullName evidence="1">Uncharacterized protein</fullName>
    </submittedName>
</protein>
<reference evidence="1 2" key="1">
    <citation type="submission" date="2017-08" db="EMBL/GenBank/DDBJ databases">
        <title>Halomonas alkalisoli sp. nov., isolated from saline alkaline soil.</title>
        <authorList>
            <person name="Wang D."/>
            <person name="Zhang G."/>
        </authorList>
    </citation>
    <scope>NUCLEOTIDE SEQUENCE [LARGE SCALE GENOMIC DNA]</scope>
    <source>
        <strain evidence="1 2">WRN001</strain>
    </source>
</reference>
<dbReference type="OrthoDB" id="6174625at2"/>
<dbReference type="EMBL" id="NSKB01000005">
    <property type="protein sequence ID" value="PAU76146.1"/>
    <property type="molecule type" value="Genomic_DNA"/>
</dbReference>
<accession>A0A2A2ESP7</accession>
<dbReference type="Proteomes" id="UP000217771">
    <property type="component" value="Unassembled WGS sequence"/>
</dbReference>
<dbReference type="AlphaFoldDB" id="A0A2A2ESP7"/>
<name>A0A2A2ESP7_9GAMM</name>
<sequence>MGAPDASCDLPAEPLSTAYPMVDTTHLAIDANLVRRLAKAKARLDRLEQQTRSRDDTALAAARIEFSLASRALADALITQDAHLAVDT</sequence>
<gene>
    <name evidence="1" type="ORF">CK498_14745</name>
</gene>
<proteinExistence type="predicted"/>